<evidence type="ECO:0000313" key="5">
    <source>
        <dbReference type="EMBL" id="KAI2647222.1"/>
    </source>
</evidence>
<dbReference type="PANTHER" id="PTHR24559:SF435">
    <property type="entry name" value="RIBONUCLEASE H"/>
    <property type="match status" value="1"/>
</dbReference>
<feature type="region of interest" description="Disordered" evidence="3">
    <location>
        <begin position="152"/>
        <end position="171"/>
    </location>
</feature>
<feature type="region of interest" description="Disordered" evidence="3">
    <location>
        <begin position="1"/>
        <end position="24"/>
    </location>
</feature>
<dbReference type="SUPFAM" id="SSF56672">
    <property type="entry name" value="DNA/RNA polymerases"/>
    <property type="match status" value="1"/>
</dbReference>
<evidence type="ECO:0000256" key="2">
    <source>
        <dbReference type="SAM" id="Coils"/>
    </source>
</evidence>
<protein>
    <submittedName>
        <fullName evidence="5">Retrovirus-related Pol polyprotein</fullName>
    </submittedName>
</protein>
<evidence type="ECO:0000256" key="1">
    <source>
        <dbReference type="PROSITE-ProRule" id="PRU00047"/>
    </source>
</evidence>
<dbReference type="PANTHER" id="PTHR24559">
    <property type="entry name" value="TRANSPOSON TY3-I GAG-POL POLYPROTEIN"/>
    <property type="match status" value="1"/>
</dbReference>
<keyword evidence="1" id="KW-0862">Zinc</keyword>
<name>A0ABQ8L930_LABRO</name>
<dbReference type="EMBL" id="JACTAM010000499">
    <property type="protein sequence ID" value="KAI2647222.1"/>
    <property type="molecule type" value="Genomic_DNA"/>
</dbReference>
<dbReference type="Gene3D" id="3.10.10.10">
    <property type="entry name" value="HIV Type 1 Reverse Transcriptase, subunit A, domain 1"/>
    <property type="match status" value="1"/>
</dbReference>
<evidence type="ECO:0000256" key="3">
    <source>
        <dbReference type="SAM" id="MobiDB-lite"/>
    </source>
</evidence>
<dbReference type="InterPro" id="IPR001878">
    <property type="entry name" value="Znf_CCHC"/>
</dbReference>
<reference evidence="5 6" key="1">
    <citation type="submission" date="2022-01" db="EMBL/GenBank/DDBJ databases">
        <title>A high-quality chromosome-level genome assembly of rohu carp, Labeo rohita.</title>
        <authorList>
            <person name="Arick M.A. II"/>
            <person name="Hsu C.-Y."/>
            <person name="Magbanua Z."/>
            <person name="Pechanova O."/>
            <person name="Grover C."/>
            <person name="Miller E."/>
            <person name="Thrash A."/>
            <person name="Ezzel L."/>
            <person name="Alam S."/>
            <person name="Benzie J."/>
            <person name="Hamilton M."/>
            <person name="Karsi A."/>
            <person name="Lawrence M.L."/>
            <person name="Peterson D.G."/>
        </authorList>
    </citation>
    <scope>NUCLEOTIDE SEQUENCE [LARGE SCALE GENOMIC DNA]</scope>
    <source>
        <strain evidence="6">BAU-BD-2019</strain>
        <tissue evidence="5">Blood</tissue>
    </source>
</reference>
<accession>A0ABQ8L930</accession>
<feature type="coiled-coil region" evidence="2">
    <location>
        <begin position="55"/>
        <end position="82"/>
    </location>
</feature>
<keyword evidence="1" id="KW-0479">Metal-binding</keyword>
<keyword evidence="6" id="KW-1185">Reference proteome</keyword>
<feature type="region of interest" description="Disordered" evidence="3">
    <location>
        <begin position="123"/>
        <end position="147"/>
    </location>
</feature>
<dbReference type="InterPro" id="IPR043502">
    <property type="entry name" value="DNA/RNA_pol_sf"/>
</dbReference>
<dbReference type="PROSITE" id="PS50158">
    <property type="entry name" value="ZF_CCHC"/>
    <property type="match status" value="1"/>
</dbReference>
<keyword evidence="1" id="KW-0863">Zinc-finger</keyword>
<proteinExistence type="predicted"/>
<evidence type="ECO:0000313" key="6">
    <source>
        <dbReference type="Proteomes" id="UP000830375"/>
    </source>
</evidence>
<comment type="caution">
    <text evidence="5">The sequence shown here is derived from an EMBL/GenBank/DDBJ whole genome shotgun (WGS) entry which is preliminary data.</text>
</comment>
<keyword evidence="2" id="KW-0175">Coiled coil</keyword>
<gene>
    <name evidence="5" type="ORF">H4Q32_026979</name>
</gene>
<organism evidence="5 6">
    <name type="scientific">Labeo rohita</name>
    <name type="common">Indian major carp</name>
    <name type="synonym">Cyprinus rohita</name>
    <dbReference type="NCBI Taxonomy" id="84645"/>
    <lineage>
        <taxon>Eukaryota</taxon>
        <taxon>Metazoa</taxon>
        <taxon>Chordata</taxon>
        <taxon>Craniata</taxon>
        <taxon>Vertebrata</taxon>
        <taxon>Euteleostomi</taxon>
        <taxon>Actinopterygii</taxon>
        <taxon>Neopterygii</taxon>
        <taxon>Teleostei</taxon>
        <taxon>Ostariophysi</taxon>
        <taxon>Cypriniformes</taxon>
        <taxon>Cyprinidae</taxon>
        <taxon>Labeoninae</taxon>
        <taxon>Labeonini</taxon>
        <taxon>Labeo</taxon>
    </lineage>
</organism>
<dbReference type="Proteomes" id="UP000830375">
    <property type="component" value="Unassembled WGS sequence"/>
</dbReference>
<dbReference type="InterPro" id="IPR053134">
    <property type="entry name" value="RNA-dir_DNA_polymerase"/>
</dbReference>
<feature type="domain" description="CCHC-type" evidence="4">
    <location>
        <begin position="109"/>
        <end position="122"/>
    </location>
</feature>
<sequence length="510" mass="56466">MKPFFGPWRVGQESRPTRVANSRPVHSEVLSGTKGDAVGCETQTSTVLNDILQVITRQDKQISEQEQTISELTKAVKELTAQRSVSVPQKFVPLSKSPPRFTEEGEPICFRCSGVGHISRRCTMRRGGRPRSAARTAEGQEQQGPSMVLSQATQGVVSGSPPEGTSRDSQVSTITEGFFREHLSGNESDVLSTSGWLKITAANGLDIPYLGYMELDVEVMGMTLPECGFLIFKETPSSLSMAVLIGMNIISKCRQIVHAEFDTTLGGRLDSNWRVAFQQAQSVEFVERSSFARVAEPVNTTLPEGLVVVPTLVTSEFPVCPVRVLNLSQEDLWLQPRARLDTERVTVGVDQGSEPPIRSALDHVDMGGTPEQQVQLKAVLEKYLGVFALDDDDLGYTDKVQHEINLTDDIPVNQPYRRVPLNQYQEVREHITKLLKKGVIQESVSAYASPVVLVRKADGSLRLCVDYRKLNAKMRRDAFPLPRIDESFDALREVFLNCGLGLWLSSDCSE</sequence>
<evidence type="ECO:0000259" key="4">
    <source>
        <dbReference type="PROSITE" id="PS50158"/>
    </source>
</evidence>